<comment type="caution">
    <text evidence="13">The sequence shown here is derived from an EMBL/GenBank/DDBJ whole genome shotgun (WGS) entry which is preliminary data.</text>
</comment>
<evidence type="ECO:0000256" key="8">
    <source>
        <dbReference type="ARBA" id="ARBA00023214"/>
    </source>
</evidence>
<reference evidence="13 14" key="1">
    <citation type="submission" date="2020-03" db="EMBL/GenBank/DDBJ databases">
        <title>Genomic Encyclopedia of Type Strains, Phase IV (KMG-IV): sequencing the most valuable type-strain genomes for metagenomic binning, comparative biology and taxonomic classification.</title>
        <authorList>
            <person name="Goeker M."/>
        </authorList>
    </citation>
    <scope>NUCLEOTIDE SEQUENCE [LARGE SCALE GENOMIC DNA]</scope>
    <source>
        <strain evidence="13 14">DSM 24233</strain>
    </source>
</reference>
<keyword evidence="6 11" id="KW-0472">Membrane</keyword>
<dbReference type="PRINTS" id="PR00762">
    <property type="entry name" value="CLCHANNEL"/>
</dbReference>
<name>A0A846QKU4_9BACT</name>
<keyword evidence="2" id="KW-0813">Transport</keyword>
<dbReference type="Pfam" id="PF00654">
    <property type="entry name" value="Voltage_CLC"/>
    <property type="match status" value="1"/>
</dbReference>
<evidence type="ECO:0000259" key="12">
    <source>
        <dbReference type="PROSITE" id="PS51371"/>
    </source>
</evidence>
<feature type="transmembrane region" description="Helical" evidence="11">
    <location>
        <begin position="315"/>
        <end position="334"/>
    </location>
</feature>
<dbReference type="SMART" id="SM00116">
    <property type="entry name" value="CBS"/>
    <property type="match status" value="2"/>
</dbReference>
<dbReference type="InterPro" id="IPR046342">
    <property type="entry name" value="CBS_dom_sf"/>
</dbReference>
<evidence type="ECO:0000256" key="1">
    <source>
        <dbReference type="ARBA" id="ARBA00004141"/>
    </source>
</evidence>
<dbReference type="Pfam" id="PF00571">
    <property type="entry name" value="CBS"/>
    <property type="match status" value="2"/>
</dbReference>
<dbReference type="GO" id="GO:0005254">
    <property type="term" value="F:chloride channel activity"/>
    <property type="evidence" value="ECO:0007669"/>
    <property type="project" value="UniProtKB-KW"/>
</dbReference>
<dbReference type="EMBL" id="JAATJA010000001">
    <property type="protein sequence ID" value="NJB67787.1"/>
    <property type="molecule type" value="Genomic_DNA"/>
</dbReference>
<evidence type="ECO:0000256" key="10">
    <source>
        <dbReference type="PROSITE-ProRule" id="PRU00703"/>
    </source>
</evidence>
<dbReference type="SUPFAM" id="SSF54631">
    <property type="entry name" value="CBS-domain pair"/>
    <property type="match status" value="1"/>
</dbReference>
<feature type="transmembrane region" description="Helical" evidence="11">
    <location>
        <begin position="61"/>
        <end position="88"/>
    </location>
</feature>
<feature type="domain" description="CBS" evidence="12">
    <location>
        <begin position="523"/>
        <end position="583"/>
    </location>
</feature>
<evidence type="ECO:0000256" key="5">
    <source>
        <dbReference type="ARBA" id="ARBA00023065"/>
    </source>
</evidence>
<keyword evidence="9" id="KW-0407">Ion channel</keyword>
<keyword evidence="3 11" id="KW-0812">Transmembrane</keyword>
<dbReference type="PANTHER" id="PTHR43427:SF6">
    <property type="entry name" value="CHLORIDE CHANNEL PROTEIN CLC-E"/>
    <property type="match status" value="1"/>
</dbReference>
<keyword evidence="8" id="KW-0868">Chloride</keyword>
<evidence type="ECO:0000256" key="11">
    <source>
        <dbReference type="SAM" id="Phobius"/>
    </source>
</evidence>
<dbReference type="Gene3D" id="1.10.3080.10">
    <property type="entry name" value="Clc chloride channel"/>
    <property type="match status" value="1"/>
</dbReference>
<keyword evidence="10" id="KW-0129">CBS domain</keyword>
<comment type="subcellular location">
    <subcellularLocation>
        <location evidence="1">Membrane</location>
        <topology evidence="1">Multi-pass membrane protein</topology>
    </subcellularLocation>
</comment>
<evidence type="ECO:0000256" key="7">
    <source>
        <dbReference type="ARBA" id="ARBA00023173"/>
    </source>
</evidence>
<organism evidence="13 14">
    <name type="scientific">Desulfobaculum xiamenense</name>
    <dbReference type="NCBI Taxonomy" id="995050"/>
    <lineage>
        <taxon>Bacteria</taxon>
        <taxon>Pseudomonadati</taxon>
        <taxon>Thermodesulfobacteriota</taxon>
        <taxon>Desulfovibrionia</taxon>
        <taxon>Desulfovibrionales</taxon>
        <taxon>Desulfovibrionaceae</taxon>
        <taxon>Desulfobaculum</taxon>
    </lineage>
</organism>
<evidence type="ECO:0000256" key="6">
    <source>
        <dbReference type="ARBA" id="ARBA00023136"/>
    </source>
</evidence>
<feature type="transmembrane region" description="Helical" evidence="11">
    <location>
        <begin position="340"/>
        <end position="360"/>
    </location>
</feature>
<keyword evidence="4 11" id="KW-1133">Transmembrane helix</keyword>
<protein>
    <submittedName>
        <fullName evidence="13">CIC family chloride channel protein</fullName>
    </submittedName>
</protein>
<feature type="transmembrane region" description="Helical" evidence="11">
    <location>
        <begin position="242"/>
        <end position="262"/>
    </location>
</feature>
<feature type="transmembrane region" description="Helical" evidence="11">
    <location>
        <begin position="167"/>
        <end position="191"/>
    </location>
</feature>
<evidence type="ECO:0000256" key="2">
    <source>
        <dbReference type="ARBA" id="ARBA00022448"/>
    </source>
</evidence>
<proteinExistence type="predicted"/>
<dbReference type="InterPro" id="IPR000644">
    <property type="entry name" value="CBS_dom"/>
</dbReference>
<dbReference type="Proteomes" id="UP000580856">
    <property type="component" value="Unassembled WGS sequence"/>
</dbReference>
<evidence type="ECO:0000256" key="9">
    <source>
        <dbReference type="ARBA" id="ARBA00023303"/>
    </source>
</evidence>
<evidence type="ECO:0000256" key="3">
    <source>
        <dbReference type="ARBA" id="ARBA00022692"/>
    </source>
</evidence>
<evidence type="ECO:0000313" key="14">
    <source>
        <dbReference type="Proteomes" id="UP000580856"/>
    </source>
</evidence>
<feature type="transmembrane region" description="Helical" evidence="11">
    <location>
        <begin position="203"/>
        <end position="221"/>
    </location>
</feature>
<sequence>MRIPHACLDISAGIRRLVFDTRVFGLLLAICIGVLSGYGAILFHHVLQWAQYVFYQQRGDILGFAAAIPGWRLALTPALGGLIVGLVVHFGASEARGHGVPEVMTALALKGGRIRKRVALIKILASAVCIGSGGSSGREGPMVQIGSSIGSTIGQYFRVPVMEQRTMVGCGAAAGIAATFNAPIAGVLFALEVLVGDFGLASFSPVVLSSVTATAISRHYWGDLPTFQLPLYEIRSLWEFGIYPLLGIFAALCAVAFISTLYKAEDLFAKLPLPNWLKPAIGGLLLGGIILQWPHAFGVGYGGMNMALTGQLSGLMLLTLIAVKIMATSCTLGSGGSGGIFAPSLFIGAMCGGFFGWAAGQLFPAVAAPSGAYALVGMGAVVAGTTHAPITAILIIFEMTGDYKIILPMMITCIIATLVASSLREGSIYTIKLRMRGIDISGGMEQNILRNLRVGRFMTPNPAIIPQSMPLIDIIATFRNADVSYLHVTDADENLTGIISFRDIRPIMHEEALHRLVIAQDVATRDVVTVRPDDSIQSALRVMSTHGISQLPVVRHGADRRVIGTLRQKDVLAAYDKAVIRREIEDS</sequence>
<dbReference type="AlphaFoldDB" id="A0A846QKU4"/>
<feature type="transmembrane region" description="Helical" evidence="11">
    <location>
        <begin position="403"/>
        <end position="423"/>
    </location>
</feature>
<accession>A0A846QKU4</accession>
<feature type="transmembrane region" description="Helical" evidence="11">
    <location>
        <begin position="23"/>
        <end position="41"/>
    </location>
</feature>
<dbReference type="RefSeq" id="WP_209280081.1">
    <property type="nucleotide sequence ID" value="NZ_JAATJA010000001.1"/>
</dbReference>
<dbReference type="CDD" id="cd00400">
    <property type="entry name" value="Voltage_gated_ClC"/>
    <property type="match status" value="1"/>
</dbReference>
<gene>
    <name evidence="13" type="ORF">GGQ74_001427</name>
</gene>
<feature type="transmembrane region" description="Helical" evidence="11">
    <location>
        <begin position="372"/>
        <end position="397"/>
    </location>
</feature>
<dbReference type="InterPro" id="IPR050368">
    <property type="entry name" value="ClC-type_chloride_channel"/>
</dbReference>
<feature type="transmembrane region" description="Helical" evidence="11">
    <location>
        <begin position="282"/>
        <end position="303"/>
    </location>
</feature>
<dbReference type="SUPFAM" id="SSF81340">
    <property type="entry name" value="Clc chloride channel"/>
    <property type="match status" value="1"/>
</dbReference>
<keyword evidence="7" id="KW-0869">Chloride channel</keyword>
<dbReference type="PROSITE" id="PS51371">
    <property type="entry name" value="CBS"/>
    <property type="match status" value="2"/>
</dbReference>
<dbReference type="FunFam" id="1.10.3080.10:FF:000018">
    <property type="entry name" value="Chloride transporter, ClC family"/>
    <property type="match status" value="1"/>
</dbReference>
<dbReference type="Gene3D" id="3.10.580.10">
    <property type="entry name" value="CBS-domain"/>
    <property type="match status" value="1"/>
</dbReference>
<dbReference type="InterPro" id="IPR014743">
    <property type="entry name" value="Cl-channel_core"/>
</dbReference>
<keyword evidence="5" id="KW-0406">Ion transport</keyword>
<dbReference type="PANTHER" id="PTHR43427">
    <property type="entry name" value="CHLORIDE CHANNEL PROTEIN CLC-E"/>
    <property type="match status" value="1"/>
</dbReference>
<evidence type="ECO:0000313" key="13">
    <source>
        <dbReference type="EMBL" id="NJB67787.1"/>
    </source>
</evidence>
<keyword evidence="14" id="KW-1185">Reference proteome</keyword>
<evidence type="ECO:0000256" key="4">
    <source>
        <dbReference type="ARBA" id="ARBA00022989"/>
    </source>
</evidence>
<feature type="domain" description="CBS" evidence="12">
    <location>
        <begin position="458"/>
        <end position="516"/>
    </location>
</feature>
<dbReference type="InterPro" id="IPR001807">
    <property type="entry name" value="ClC"/>
</dbReference>
<dbReference type="GO" id="GO:0034707">
    <property type="term" value="C:chloride channel complex"/>
    <property type="evidence" value="ECO:0007669"/>
    <property type="project" value="UniProtKB-KW"/>
</dbReference>